<evidence type="ECO:0000313" key="1">
    <source>
        <dbReference type="EMBL" id="SPX12334.1"/>
    </source>
</evidence>
<gene>
    <name evidence="1" type="ORF">NCTC9073_03701</name>
</gene>
<protein>
    <submittedName>
        <fullName evidence="1">Putative zinc-binding dehydrogenase</fullName>
    </submittedName>
</protein>
<evidence type="ECO:0000313" key="2">
    <source>
        <dbReference type="Proteomes" id="UP000250780"/>
    </source>
</evidence>
<accession>A0A2X1P8S6</accession>
<dbReference type="EMBL" id="UASD01000008">
    <property type="protein sequence ID" value="SPX12334.1"/>
    <property type="molecule type" value="Genomic_DNA"/>
</dbReference>
<dbReference type="SUPFAM" id="SSF50129">
    <property type="entry name" value="GroES-like"/>
    <property type="match status" value="1"/>
</dbReference>
<reference evidence="1 2" key="1">
    <citation type="submission" date="2018-06" db="EMBL/GenBank/DDBJ databases">
        <authorList>
            <consortium name="Pathogen Informatics"/>
            <person name="Doyle S."/>
        </authorList>
    </citation>
    <scope>NUCLEOTIDE SEQUENCE [LARGE SCALE GENOMIC DNA]</scope>
    <source>
        <strain evidence="1 2">NCTC9073</strain>
    </source>
</reference>
<sequence>MSTMKVLICQEIKNLVWTVRERPVPGDNEALIKIKNRRDLRYRYSCLGGQSTIF</sequence>
<dbReference type="AlphaFoldDB" id="A0A2X1P8S6"/>
<proteinExistence type="predicted"/>
<dbReference type="InterPro" id="IPR011032">
    <property type="entry name" value="GroES-like_sf"/>
</dbReference>
<organism evidence="1 2">
    <name type="scientific">Escherichia coli</name>
    <dbReference type="NCBI Taxonomy" id="562"/>
    <lineage>
        <taxon>Bacteria</taxon>
        <taxon>Pseudomonadati</taxon>
        <taxon>Pseudomonadota</taxon>
        <taxon>Gammaproteobacteria</taxon>
        <taxon>Enterobacterales</taxon>
        <taxon>Enterobacteriaceae</taxon>
        <taxon>Escherichia</taxon>
    </lineage>
</organism>
<dbReference type="Proteomes" id="UP000250780">
    <property type="component" value="Unassembled WGS sequence"/>
</dbReference>
<name>A0A2X1P8S6_ECOLX</name>